<comment type="caution">
    <text evidence="2">The sequence shown here is derived from an EMBL/GenBank/DDBJ whole genome shotgun (WGS) entry which is preliminary data.</text>
</comment>
<feature type="compositionally biased region" description="Low complexity" evidence="1">
    <location>
        <begin position="419"/>
        <end position="428"/>
    </location>
</feature>
<gene>
    <name evidence="2" type="ORF">SCLTRI_LOCUS6098</name>
</gene>
<dbReference type="EMBL" id="CAJHIA010000019">
    <property type="protein sequence ID" value="CAD6446308.1"/>
    <property type="molecule type" value="Genomic_DNA"/>
</dbReference>
<dbReference type="AlphaFoldDB" id="A0A8H2VWZ6"/>
<feature type="compositionally biased region" description="Acidic residues" evidence="1">
    <location>
        <begin position="532"/>
        <end position="542"/>
    </location>
</feature>
<proteinExistence type="predicted"/>
<dbReference type="Proteomes" id="UP000624404">
    <property type="component" value="Unassembled WGS sequence"/>
</dbReference>
<evidence type="ECO:0000313" key="2">
    <source>
        <dbReference type="EMBL" id="CAD6446308.1"/>
    </source>
</evidence>
<keyword evidence="3" id="KW-1185">Reference proteome</keyword>
<organism evidence="2 3">
    <name type="scientific">Sclerotinia trifoliorum</name>
    <dbReference type="NCBI Taxonomy" id="28548"/>
    <lineage>
        <taxon>Eukaryota</taxon>
        <taxon>Fungi</taxon>
        <taxon>Dikarya</taxon>
        <taxon>Ascomycota</taxon>
        <taxon>Pezizomycotina</taxon>
        <taxon>Leotiomycetes</taxon>
        <taxon>Helotiales</taxon>
        <taxon>Sclerotiniaceae</taxon>
        <taxon>Sclerotinia</taxon>
    </lineage>
</organism>
<feature type="region of interest" description="Disordered" evidence="1">
    <location>
        <begin position="396"/>
        <end position="542"/>
    </location>
</feature>
<name>A0A8H2VWZ6_9HELO</name>
<evidence type="ECO:0000313" key="3">
    <source>
        <dbReference type="Proteomes" id="UP000624404"/>
    </source>
</evidence>
<accession>A0A8H2VWZ6</accession>
<reference evidence="2" key="1">
    <citation type="submission" date="2020-10" db="EMBL/GenBank/DDBJ databases">
        <authorList>
            <person name="Kusch S."/>
        </authorList>
    </citation>
    <scope>NUCLEOTIDE SEQUENCE</scope>
    <source>
        <strain evidence="2">SwB9</strain>
    </source>
</reference>
<sequence length="542" mass="58990">MPSELYLHFKKIQKFCDGTPDIDLADMSGDNFVYGYFLWPDFRSLKNPPILENQLDSIGYNIDLTDSELTGPILGPALGDEDFLVQKLDLEHKRIAEEPFENIPIGLYEHKFFDGRRQSYDTIMRAGEGMQIPTWTHKGFDVPVDNEDIASLDHQEVRKALRDYDMAYHTNYLNSAFQPEATSDPPPKPSAMTNWYRKGPIGCGPKPPPKVRQDAADRIAEDYRLFLQEVTPAKNNWEVEMSGANTSNELGTDDTEDTLVRRTANDAPGSSECITGAGIGVVSTNAPDAAGSNTPGPLGYNFGVGGRRGKVSLVGPARYSFGSIRRDTVGPQCISAGIHPTSTLKPSGEVQSQCFTHQNTFTSEASGECILQTPSVALDYSIKNLATPKYLIKKGSGDSDDGEWLSEKKQKATKRSTTRKTAINKTTTLGEAARKSDTPMGEKANEFTSSSASTSNLIKRAATLKAKNPKTAGRRNAVPKNAAAVSGSPKFGTFHTSKAKPPAAATISNPNLIPKYPTPRKSASRESADGSWEPDDDDMHGA</sequence>
<feature type="compositionally biased region" description="Polar residues" evidence="1">
    <location>
        <begin position="446"/>
        <end position="457"/>
    </location>
</feature>
<evidence type="ECO:0000256" key="1">
    <source>
        <dbReference type="SAM" id="MobiDB-lite"/>
    </source>
</evidence>
<protein>
    <submittedName>
        <fullName evidence="2">3ac078d0-4bff-499e-9289-88e294f5cf97</fullName>
    </submittedName>
</protein>
<dbReference type="OrthoDB" id="3549644at2759"/>